<dbReference type="RefSeq" id="WP_138658476.1">
    <property type="nucleotide sequence ID" value="NZ_VATY01000002.1"/>
</dbReference>
<dbReference type="InterPro" id="IPR029068">
    <property type="entry name" value="Glyas_Bleomycin-R_OHBP_Dase"/>
</dbReference>
<gene>
    <name evidence="2" type="ORF">FEE95_13305</name>
</gene>
<dbReference type="EMBL" id="VATY01000002">
    <property type="protein sequence ID" value="TMM57457.1"/>
    <property type="molecule type" value="Genomic_DNA"/>
</dbReference>
<dbReference type="Gene3D" id="3.10.180.10">
    <property type="entry name" value="2,3-Dihydroxybiphenyl 1,2-Dioxygenase, domain 1"/>
    <property type="match status" value="1"/>
</dbReference>
<dbReference type="OrthoDB" id="9795618at2"/>
<dbReference type="InterPro" id="IPR004360">
    <property type="entry name" value="Glyas_Fos-R_dOase_dom"/>
</dbReference>
<keyword evidence="3" id="KW-1185">Reference proteome</keyword>
<dbReference type="Pfam" id="PF00903">
    <property type="entry name" value="Glyoxalase"/>
    <property type="match status" value="1"/>
</dbReference>
<evidence type="ECO:0000313" key="3">
    <source>
        <dbReference type="Proteomes" id="UP000310314"/>
    </source>
</evidence>
<name>A0A5S3PRU2_9FLAO</name>
<evidence type="ECO:0000313" key="2">
    <source>
        <dbReference type="EMBL" id="TMM57457.1"/>
    </source>
</evidence>
<organism evidence="2 3">
    <name type="scientific">Maribacter algarum</name>
    <name type="common">ex Zhang et al. 2020</name>
    <dbReference type="NCBI Taxonomy" id="2578118"/>
    <lineage>
        <taxon>Bacteria</taxon>
        <taxon>Pseudomonadati</taxon>
        <taxon>Bacteroidota</taxon>
        <taxon>Flavobacteriia</taxon>
        <taxon>Flavobacteriales</taxon>
        <taxon>Flavobacteriaceae</taxon>
        <taxon>Maribacter</taxon>
    </lineage>
</organism>
<accession>A0A5S3PRU2</accession>
<proteinExistence type="predicted"/>
<dbReference type="AlphaFoldDB" id="A0A5S3PRU2"/>
<reference evidence="2 3" key="1">
    <citation type="submission" date="2019-05" db="EMBL/GenBank/DDBJ databases">
        <authorList>
            <person name="Zhang J.-Y."/>
            <person name="Feg X."/>
            <person name="Du Z.-J."/>
        </authorList>
    </citation>
    <scope>NUCLEOTIDE SEQUENCE [LARGE SCALE GENOMIC DNA]</scope>
    <source>
        <strain evidence="2 3">RZ26</strain>
    </source>
</reference>
<evidence type="ECO:0000259" key="1">
    <source>
        <dbReference type="Pfam" id="PF00903"/>
    </source>
</evidence>
<dbReference type="Proteomes" id="UP000310314">
    <property type="component" value="Unassembled WGS sequence"/>
</dbReference>
<dbReference type="SUPFAM" id="SSF54593">
    <property type="entry name" value="Glyoxalase/Bleomycin resistance protein/Dihydroxybiphenyl dioxygenase"/>
    <property type="match status" value="1"/>
</dbReference>
<comment type="caution">
    <text evidence="2">The sequence shown here is derived from an EMBL/GenBank/DDBJ whole genome shotgun (WGS) entry which is preliminary data.</text>
</comment>
<sequence length="123" mass="14157">MIKNEPIIGVSDVEKSSVWYQKLLDCNSSHEGSTFEMLADNNGEVFLCLHKWGEHEHPTLSSPQIQPGNGLILYLRVEDLNKVWNNAQELNFEIEESRHMNPNSGKEQFCLKDLDGYYLMVTE</sequence>
<feature type="domain" description="Glyoxalase/fosfomycin resistance/dioxygenase" evidence="1">
    <location>
        <begin position="8"/>
        <end position="120"/>
    </location>
</feature>
<protein>
    <submittedName>
        <fullName evidence="2">Glyoxalase</fullName>
    </submittedName>
</protein>